<sequence length="109" mass="13044">MTTTKSPYGQYTHKTKIANFLRVILSTLVELVDIREEWEKDRWDVRLLSKSYGIHFNHSDTHYYIDFSGIKNIKIRIEVKEYLKQRLISKQNFSWGQARNYITVLPNCC</sequence>
<evidence type="ECO:0000313" key="2">
    <source>
        <dbReference type="Proteomes" id="UP001595752"/>
    </source>
</evidence>
<proteinExistence type="predicted"/>
<gene>
    <name evidence="1" type="ORF">ACFOU2_02180</name>
</gene>
<keyword evidence="2" id="KW-1185">Reference proteome</keyword>
<reference evidence="2" key="1">
    <citation type="journal article" date="2019" name="Int. J. Syst. Evol. Microbiol.">
        <title>The Global Catalogue of Microorganisms (GCM) 10K type strain sequencing project: providing services to taxonomists for standard genome sequencing and annotation.</title>
        <authorList>
            <consortium name="The Broad Institute Genomics Platform"/>
            <consortium name="The Broad Institute Genome Sequencing Center for Infectious Disease"/>
            <person name="Wu L."/>
            <person name="Ma J."/>
        </authorList>
    </citation>
    <scope>NUCLEOTIDE SEQUENCE [LARGE SCALE GENOMIC DNA]</scope>
    <source>
        <strain evidence="2">CCUG 61889</strain>
    </source>
</reference>
<dbReference type="RefSeq" id="WP_377911839.1">
    <property type="nucleotide sequence ID" value="NZ_JBHRZT010000013.1"/>
</dbReference>
<organism evidence="1 2">
    <name type="scientific">Bacillus songklensis</name>
    <dbReference type="NCBI Taxonomy" id="1069116"/>
    <lineage>
        <taxon>Bacteria</taxon>
        <taxon>Bacillati</taxon>
        <taxon>Bacillota</taxon>
        <taxon>Bacilli</taxon>
        <taxon>Bacillales</taxon>
        <taxon>Bacillaceae</taxon>
        <taxon>Bacillus</taxon>
    </lineage>
</organism>
<name>A0ABV8AXT4_9BACI</name>
<dbReference type="Proteomes" id="UP001595752">
    <property type="component" value="Unassembled WGS sequence"/>
</dbReference>
<accession>A0ABV8AXT4</accession>
<comment type="caution">
    <text evidence="1">The sequence shown here is derived from an EMBL/GenBank/DDBJ whole genome shotgun (WGS) entry which is preliminary data.</text>
</comment>
<evidence type="ECO:0000313" key="1">
    <source>
        <dbReference type="EMBL" id="MFC3882395.1"/>
    </source>
</evidence>
<protein>
    <submittedName>
        <fullName evidence="1">Uncharacterized protein</fullName>
    </submittedName>
</protein>
<dbReference type="EMBL" id="JBHRZT010000013">
    <property type="protein sequence ID" value="MFC3882395.1"/>
    <property type="molecule type" value="Genomic_DNA"/>
</dbReference>